<feature type="transmembrane region" description="Helical" evidence="1">
    <location>
        <begin position="7"/>
        <end position="24"/>
    </location>
</feature>
<dbReference type="AlphaFoldDB" id="A0A9Q8YYC6"/>
<evidence type="ECO:0000313" key="2">
    <source>
        <dbReference type="EMBL" id="USP03373.1"/>
    </source>
</evidence>
<dbReference type="KEGG" id="btay:LAJ60_02770"/>
<reference evidence="2" key="1">
    <citation type="journal article" date="2022" name="Proc. Natl. Acad. Sci. U.S.A.">
        <title>Identification of the Bartonella autotransporter CFA as a protective antigen and hypervariable target of neutralizing antibodies in mice.</title>
        <authorList>
            <person name="Siewert L.K."/>
            <person name="Korotaev A."/>
            <person name="Sedzicki J."/>
            <person name="Fromm K."/>
            <person name="Pinschewer D.D."/>
            <person name="Dehio C."/>
        </authorList>
    </citation>
    <scope>NUCLEOTIDE SEQUENCE</scope>
    <source>
        <strain evidence="2">IBS296</strain>
    </source>
</reference>
<evidence type="ECO:0000313" key="3">
    <source>
        <dbReference type="Proteomes" id="UP001056980"/>
    </source>
</evidence>
<proteinExistence type="predicted"/>
<dbReference type="Proteomes" id="UP001056980">
    <property type="component" value="Chromosome"/>
</dbReference>
<name>A0A9Q8YYC6_BARTA</name>
<dbReference type="PROSITE" id="PS51257">
    <property type="entry name" value="PROKAR_LIPOPROTEIN"/>
    <property type="match status" value="1"/>
</dbReference>
<keyword evidence="1" id="KW-0472">Membrane</keyword>
<evidence type="ECO:0000256" key="1">
    <source>
        <dbReference type="SAM" id="Phobius"/>
    </source>
</evidence>
<keyword evidence="1" id="KW-0812">Transmembrane</keyword>
<dbReference type="RefSeq" id="WP_252619718.1">
    <property type="nucleotide sequence ID" value="NZ_CP083444.1"/>
</dbReference>
<sequence length="217" mass="25754">MQIDKDVIDIIVPTFITFFGIWLGCRNRKIDLINFNKQLRQLQEQSETAKEHLSILWEEKERRDLGPNLEIVIEKKPHAYKKGEDFLIDIKVIIKNPTKHSIKMNNFRIPDESPFAFVEGDFLGKYPLSLILENEKYMSFKNPFTADLKSQDICNYFNLKEDEERVFFLTVRHLKPNIETVPIFIIEHTSSNHPERVVQTKFWPDFFLSFEEENMLG</sequence>
<accession>A0A9Q8YYC6</accession>
<dbReference type="EMBL" id="CP083444">
    <property type="protein sequence ID" value="USP03373.1"/>
    <property type="molecule type" value="Genomic_DNA"/>
</dbReference>
<organism evidence="2 3">
    <name type="scientific">Bartonella taylorii</name>
    <dbReference type="NCBI Taxonomy" id="33046"/>
    <lineage>
        <taxon>Bacteria</taxon>
        <taxon>Pseudomonadati</taxon>
        <taxon>Pseudomonadota</taxon>
        <taxon>Alphaproteobacteria</taxon>
        <taxon>Hyphomicrobiales</taxon>
        <taxon>Bartonellaceae</taxon>
        <taxon>Bartonella</taxon>
    </lineage>
</organism>
<keyword evidence="1" id="KW-1133">Transmembrane helix</keyword>
<protein>
    <submittedName>
        <fullName evidence="2">Uncharacterized protein</fullName>
    </submittedName>
</protein>
<gene>
    <name evidence="2" type="ORF">LAJ60_02770</name>
</gene>